<reference evidence="2" key="1">
    <citation type="journal article" date="2018" name="Genome Biol. Evol.">
        <title>Genomics and development of Lentinus tigrinus, a white-rot wood-decaying mushroom with dimorphic fruiting bodies.</title>
        <authorList>
            <person name="Wu B."/>
            <person name="Xu Z."/>
            <person name="Knudson A."/>
            <person name="Carlson A."/>
            <person name="Chen N."/>
            <person name="Kovaka S."/>
            <person name="LaButti K."/>
            <person name="Lipzen A."/>
            <person name="Pennachio C."/>
            <person name="Riley R."/>
            <person name="Schakwitz W."/>
            <person name="Umezawa K."/>
            <person name="Ohm R.A."/>
            <person name="Grigoriev I.V."/>
            <person name="Nagy L.G."/>
            <person name="Gibbons J."/>
            <person name="Hibbett D."/>
        </authorList>
    </citation>
    <scope>NUCLEOTIDE SEQUENCE [LARGE SCALE GENOMIC DNA]</scope>
    <source>
        <strain evidence="2">ALCF2SS1-6</strain>
    </source>
</reference>
<sequence>MSYPAPTNIAEWMTRTKELDHSYQLTEKILANRRTRTAKTSKPKKTIRAVNVGENNSLDINKLSVKERQELQNKGLCFRCRKPGDCPSKPKGPVKSVNRKVRQVIQEGSDDSEGEETDEEDNEEDLQRRRHALLIPGYMQVGNKAVEIKGLINTGADAVIVNRKIVERYNLPIVRLPKTLTFRNADDSVNKMGTITHRVEGTFNINGKKLPTNWYVADIG</sequence>
<dbReference type="EMBL" id="ML122369">
    <property type="protein sequence ID" value="RPD52362.1"/>
    <property type="molecule type" value="Genomic_DNA"/>
</dbReference>
<feature type="region of interest" description="Disordered" evidence="1">
    <location>
        <begin position="82"/>
        <end position="101"/>
    </location>
</feature>
<protein>
    <recommendedName>
        <fullName evidence="4">Peptidase A2 domain-containing protein</fullName>
    </recommendedName>
</protein>
<evidence type="ECO:0000256" key="1">
    <source>
        <dbReference type="SAM" id="MobiDB-lite"/>
    </source>
</evidence>
<gene>
    <name evidence="2" type="ORF">L227DRAFT_514941</name>
</gene>
<evidence type="ECO:0008006" key="4">
    <source>
        <dbReference type="Google" id="ProtNLM"/>
    </source>
</evidence>
<accession>A0A5C2RLA1</accession>
<dbReference type="Proteomes" id="UP000313359">
    <property type="component" value="Unassembled WGS sequence"/>
</dbReference>
<dbReference type="OrthoDB" id="2802569at2759"/>
<dbReference type="AlphaFoldDB" id="A0A5C2RLA1"/>
<evidence type="ECO:0000313" key="3">
    <source>
        <dbReference type="Proteomes" id="UP000313359"/>
    </source>
</evidence>
<organism evidence="2 3">
    <name type="scientific">Lentinus tigrinus ALCF2SS1-6</name>
    <dbReference type="NCBI Taxonomy" id="1328759"/>
    <lineage>
        <taxon>Eukaryota</taxon>
        <taxon>Fungi</taxon>
        <taxon>Dikarya</taxon>
        <taxon>Basidiomycota</taxon>
        <taxon>Agaricomycotina</taxon>
        <taxon>Agaricomycetes</taxon>
        <taxon>Polyporales</taxon>
        <taxon>Polyporaceae</taxon>
        <taxon>Lentinus</taxon>
    </lineage>
</organism>
<proteinExistence type="predicted"/>
<feature type="region of interest" description="Disordered" evidence="1">
    <location>
        <begin position="106"/>
        <end position="126"/>
    </location>
</feature>
<keyword evidence="3" id="KW-1185">Reference proteome</keyword>
<name>A0A5C2RLA1_9APHY</name>
<feature type="compositionally biased region" description="Acidic residues" evidence="1">
    <location>
        <begin position="108"/>
        <end position="124"/>
    </location>
</feature>
<evidence type="ECO:0000313" key="2">
    <source>
        <dbReference type="EMBL" id="RPD52362.1"/>
    </source>
</evidence>
<dbReference type="STRING" id="1328759.A0A5C2RLA1"/>